<keyword evidence="12" id="KW-1185">Reference proteome</keyword>
<dbReference type="PANTHER" id="PTHR15239">
    <property type="entry name" value="NUCLEAR EXPORT MEDIATOR FACTOR NEMF"/>
    <property type="match status" value="1"/>
</dbReference>
<dbReference type="EMBL" id="WVUK01000066">
    <property type="protein sequence ID" value="KAF7488141.1"/>
    <property type="molecule type" value="Genomic_DNA"/>
</dbReference>
<dbReference type="PANTHER" id="PTHR15239:SF6">
    <property type="entry name" value="RIBOSOME QUALITY CONTROL COMPLEX SUBUNIT NEMF"/>
    <property type="match status" value="1"/>
</dbReference>
<dbReference type="GO" id="GO:1990116">
    <property type="term" value="P:ribosome-associated ubiquitin-dependent protein catabolic process"/>
    <property type="evidence" value="ECO:0007669"/>
    <property type="project" value="TreeGrafter"/>
</dbReference>
<accession>A0A834R1A4</accession>
<dbReference type="AlphaFoldDB" id="A0A834R1A4"/>
<dbReference type="Proteomes" id="UP000070412">
    <property type="component" value="Unassembled WGS sequence"/>
</dbReference>
<dbReference type="GO" id="GO:1990112">
    <property type="term" value="C:RQC complex"/>
    <property type="evidence" value="ECO:0007669"/>
    <property type="project" value="TreeGrafter"/>
</dbReference>
<dbReference type="GO" id="GO:0072344">
    <property type="term" value="P:rescue of stalled ribosome"/>
    <property type="evidence" value="ECO:0007669"/>
    <property type="project" value="TreeGrafter"/>
</dbReference>
<dbReference type="FunFam" id="2.30.310.10:FF:000001">
    <property type="entry name" value="Nuclear export mediator factor Nemf"/>
    <property type="match status" value="1"/>
</dbReference>
<dbReference type="Gene3D" id="2.30.310.10">
    <property type="entry name" value="ibrinogen binding protein from staphylococcus aureus domain"/>
    <property type="match status" value="1"/>
</dbReference>
<evidence type="ECO:0000256" key="4">
    <source>
        <dbReference type="ARBA" id="ARBA00022490"/>
    </source>
</evidence>
<protein>
    <submittedName>
        <fullName evidence="10">Nuclear export mediator factor NEMF -like protein</fullName>
    </submittedName>
</protein>
<evidence type="ECO:0000256" key="6">
    <source>
        <dbReference type="ARBA" id="ARBA00023242"/>
    </source>
</evidence>
<evidence type="ECO:0000256" key="5">
    <source>
        <dbReference type="ARBA" id="ARBA00023054"/>
    </source>
</evidence>
<dbReference type="Pfam" id="PF11923">
    <property type="entry name" value="NFACT-C"/>
    <property type="match status" value="1"/>
</dbReference>
<dbReference type="InterPro" id="IPR008532">
    <property type="entry name" value="NFACT_RNA-bd"/>
</dbReference>
<evidence type="ECO:0000256" key="1">
    <source>
        <dbReference type="ARBA" id="ARBA00004123"/>
    </source>
</evidence>
<comment type="similarity">
    <text evidence="3">Belongs to the NEMF family.</text>
</comment>
<dbReference type="GO" id="GO:0043023">
    <property type="term" value="F:ribosomal large subunit binding"/>
    <property type="evidence" value="ECO:0007669"/>
    <property type="project" value="TreeGrafter"/>
</dbReference>
<gene>
    <name evidence="10" type="ORF">SSS_3913</name>
</gene>
<evidence type="ECO:0000256" key="3">
    <source>
        <dbReference type="ARBA" id="ARBA00008318"/>
    </source>
</evidence>
<keyword evidence="5 7" id="KW-0175">Coiled coil</keyword>
<reference evidence="10" key="2">
    <citation type="submission" date="2020-01" db="EMBL/GenBank/DDBJ databases">
        <authorList>
            <person name="Korhonen P.K.K."/>
            <person name="Guangxu M.G."/>
            <person name="Wang T.W."/>
            <person name="Stroehlein A.J.S."/>
            <person name="Young N.D."/>
            <person name="Ang C.-S.A."/>
            <person name="Fernando D.W.F."/>
            <person name="Lu H.L."/>
            <person name="Taylor S.T."/>
            <person name="Ehtesham M.E.M."/>
            <person name="Najaraj S.H.N."/>
            <person name="Harsha G.H.G."/>
            <person name="Madugundu A.M."/>
            <person name="Renuse S.R."/>
            <person name="Holt D.H."/>
            <person name="Pandey A.P."/>
            <person name="Papenfuss A.P."/>
            <person name="Gasser R.B.G."/>
            <person name="Fischer K.F."/>
        </authorList>
    </citation>
    <scope>NUCLEOTIDE SEQUENCE</scope>
    <source>
        <strain evidence="10">SSS_KF_BRIS2020</strain>
    </source>
</reference>
<sequence length="921" mass="106583">MKNRFKTLDLIAIIPELKEKLIGNRVYQVYDVDNKTYLIRFTKPTSTTSAEDEISKQILIIESGIRIHLTEYDWPKNTTPSGFTMKLRKHLKNKRLEAINQIQNDRVVDLQFGSGEYANHIILELFSKGNIVLTDNNYVILSFLRHFKNDNFKVNISVNEKYPVLLDGYFNSDSRISKNQIADIIFNSKERDFRKLFNPHFIYGSHLMEHSLMEISDMKTMNNFKISENDLELLEKVFKHAESLVDEMRKSQSKGYLVVRMETNDSETVAINDEFHPFRYKQFESIADNLLEFESFNKAVDVFFSNIEMQKIKSKSLQNEKQAIKKLEAFKKDHESRVETLTKLQEIDDQKASLIENNIELVDSAIMVLRSAIANKFSWSNIAEMVKDAQEQDDPIASKIKELKLEKNSFTMLLNDPYDETCCEPMNVDIDIDLSAYANAKKFYDHRKDAVKKVQKTINHSEQAYKNVEKKIKQQLKENSIKTTIVMSKKILWFEKFFWFISSEGFIVIAGRDAQQNELIVKRYLDKNDIYVHANIHGATSVVIKNHTDGEIPPKTLNEAANMAVCYSASWDSKVISNAYWVYSHQIQKTAPTGQYLSVGSFMIRGKKNFIPLQNLILGFGILFRIDDESLERRQQSRLTTEQNEILKENDEEKESFPDTVISYKNLVEQSYDKRSENDVTIVNTGENVKKKVKIFTQKDAKRKTNQEQRIKEKIKKKNRKDKMKTEVNTDVNQSDQTVVQQAKNSQLIDESAHESIEKINGLQQQIDGEDNLDVKKDVEDDHHENDKEIDLDEDANDGENVVLDEDDDDDHIEANELRKNFLDTQKIISSLISNPETDDNLLYAIPVCGPYASIQSYKYKIKITPGQTRRGKASKTALMMFLKEKSATNREKDLLKAINDQDLSRNLPSKVKIVNVKNAK</sequence>
<reference evidence="11" key="3">
    <citation type="submission" date="2022-06" db="UniProtKB">
        <authorList>
            <consortium name="EnsemblMetazoa"/>
        </authorList>
    </citation>
    <scope>IDENTIFICATION</scope>
</reference>
<keyword evidence="6" id="KW-0539">Nucleus</keyword>
<dbReference type="InterPro" id="IPR021846">
    <property type="entry name" value="NFACT-C"/>
</dbReference>
<dbReference type="Pfam" id="PF05833">
    <property type="entry name" value="NFACT_N"/>
    <property type="match status" value="1"/>
</dbReference>
<feature type="domain" description="NFACT RNA-binding" evidence="8">
    <location>
        <begin position="496"/>
        <end position="606"/>
    </location>
</feature>
<organism evidence="10">
    <name type="scientific">Sarcoptes scabiei</name>
    <name type="common">Itch mite</name>
    <name type="synonym">Acarus scabiei</name>
    <dbReference type="NCBI Taxonomy" id="52283"/>
    <lineage>
        <taxon>Eukaryota</taxon>
        <taxon>Metazoa</taxon>
        <taxon>Ecdysozoa</taxon>
        <taxon>Arthropoda</taxon>
        <taxon>Chelicerata</taxon>
        <taxon>Arachnida</taxon>
        <taxon>Acari</taxon>
        <taxon>Acariformes</taxon>
        <taxon>Sarcoptiformes</taxon>
        <taxon>Astigmata</taxon>
        <taxon>Psoroptidia</taxon>
        <taxon>Sarcoptoidea</taxon>
        <taxon>Sarcoptidae</taxon>
        <taxon>Sarcoptinae</taxon>
        <taxon>Sarcoptes</taxon>
    </lineage>
</organism>
<evidence type="ECO:0000259" key="9">
    <source>
        <dbReference type="Pfam" id="PF11923"/>
    </source>
</evidence>
<evidence type="ECO:0000313" key="11">
    <source>
        <dbReference type="EnsemblMetazoa" id="KAF7488141.1"/>
    </source>
</evidence>
<feature type="coiled-coil region" evidence="7">
    <location>
        <begin position="451"/>
        <end position="478"/>
    </location>
</feature>
<evidence type="ECO:0000256" key="2">
    <source>
        <dbReference type="ARBA" id="ARBA00004496"/>
    </source>
</evidence>
<proteinExistence type="inferred from homology"/>
<keyword evidence="4" id="KW-0963">Cytoplasm</keyword>
<dbReference type="Pfam" id="PF05670">
    <property type="entry name" value="NFACT-R_1"/>
    <property type="match status" value="1"/>
</dbReference>
<dbReference type="EnsemblMetazoa" id="SSS_3913s_mrna">
    <property type="protein sequence ID" value="KAF7488141.1"/>
    <property type="gene ID" value="SSS_3913"/>
</dbReference>
<evidence type="ECO:0000313" key="12">
    <source>
        <dbReference type="Proteomes" id="UP000070412"/>
    </source>
</evidence>
<dbReference type="GO" id="GO:0005634">
    <property type="term" value="C:nucleus"/>
    <property type="evidence" value="ECO:0007669"/>
    <property type="project" value="UniProtKB-SubCell"/>
</dbReference>
<feature type="domain" description="NFACT protein C-terminal" evidence="9">
    <location>
        <begin position="825"/>
        <end position="915"/>
    </location>
</feature>
<dbReference type="OrthoDB" id="207084at2759"/>
<dbReference type="GO" id="GO:0005737">
    <property type="term" value="C:cytoplasm"/>
    <property type="evidence" value="ECO:0007669"/>
    <property type="project" value="UniProtKB-SubCell"/>
</dbReference>
<reference evidence="12" key="1">
    <citation type="journal article" date="2020" name="PLoS Negl. Trop. Dis.">
        <title>High-quality nuclear genome for Sarcoptes scabiei-A critical resource for a neglected parasite.</title>
        <authorList>
            <person name="Korhonen P.K."/>
            <person name="Gasser R.B."/>
            <person name="Ma G."/>
            <person name="Wang T."/>
            <person name="Stroehlein A.J."/>
            <person name="Young N.D."/>
            <person name="Ang C.S."/>
            <person name="Fernando D.D."/>
            <person name="Lu H.C."/>
            <person name="Taylor S."/>
            <person name="Reynolds S.L."/>
            <person name="Mofiz E."/>
            <person name="Najaraj S.H."/>
            <person name="Gowda H."/>
            <person name="Madugundu A."/>
            <person name="Renuse S."/>
            <person name="Holt D."/>
            <person name="Pandey A."/>
            <person name="Papenfuss A.T."/>
            <person name="Fischer K."/>
        </authorList>
    </citation>
    <scope>NUCLEOTIDE SEQUENCE [LARGE SCALE GENOMIC DNA]</scope>
</reference>
<dbReference type="NCBIfam" id="NF041120">
    <property type="entry name" value="RqcH_arch"/>
    <property type="match status" value="1"/>
</dbReference>
<evidence type="ECO:0000256" key="7">
    <source>
        <dbReference type="SAM" id="Coils"/>
    </source>
</evidence>
<comment type="subcellular location">
    <subcellularLocation>
        <location evidence="2">Cytoplasm</location>
    </subcellularLocation>
    <subcellularLocation>
        <location evidence="1">Nucleus</location>
    </subcellularLocation>
</comment>
<dbReference type="InterPro" id="IPR051608">
    <property type="entry name" value="RQC_Subunit_NEMF"/>
</dbReference>
<evidence type="ECO:0000313" key="10">
    <source>
        <dbReference type="EMBL" id="KAF7488141.1"/>
    </source>
</evidence>
<name>A0A834R1A4_SARSC</name>
<dbReference type="GO" id="GO:0000049">
    <property type="term" value="F:tRNA binding"/>
    <property type="evidence" value="ECO:0007669"/>
    <property type="project" value="TreeGrafter"/>
</dbReference>
<evidence type="ECO:0000259" key="8">
    <source>
        <dbReference type="Pfam" id="PF05670"/>
    </source>
</evidence>